<feature type="domain" description="ATPase F1/V1/A1 complex alpha/beta subunit N-terminal" evidence="10">
    <location>
        <begin position="15"/>
        <end position="76"/>
    </location>
</feature>
<comment type="similarity">
    <text evidence="1 8">Belongs to the ATPase alpha/beta chains family.</text>
</comment>
<organism evidence="13 14">
    <name type="scientific">Candidatus Rhabdochlamydia porcellionis</name>
    <dbReference type="NCBI Taxonomy" id="225148"/>
    <lineage>
        <taxon>Bacteria</taxon>
        <taxon>Pseudomonadati</taxon>
        <taxon>Chlamydiota</taxon>
        <taxon>Chlamydiia</taxon>
        <taxon>Parachlamydiales</taxon>
        <taxon>Candidatus Rhabdochlamydiaceae</taxon>
        <taxon>Candidatus Rhabdochlamydia</taxon>
    </lineage>
</organism>
<dbReference type="PANTHER" id="PTHR43607:SF1">
    <property type="entry name" value="H(+)-TRANSPORTING TWO-SECTOR ATPASE"/>
    <property type="match status" value="1"/>
</dbReference>
<dbReference type="EC" id="7.1.2.2" evidence="8"/>
<keyword evidence="2 8" id="KW-0813">Transport</keyword>
<reference evidence="13 14" key="1">
    <citation type="submission" date="2021-05" db="EMBL/GenBank/DDBJ databases">
        <title>Ecology and evolution of chlamydial symbionts of arthropods.</title>
        <authorList>
            <person name="Halter T."/>
            <person name="Sixt B.S."/>
            <person name="Toenshoff E.R."/>
            <person name="Koestlbacher S."/>
            <person name="Schulz F."/>
            <person name="Kostanjsek R."/>
            <person name="Collingro A."/>
            <person name="Hendrickx F."/>
            <person name="Horn M."/>
        </authorList>
    </citation>
    <scope>NUCLEOTIDE SEQUENCE [LARGE SCALE GENOMIC DNA]</scope>
    <source>
        <strain evidence="13 14">15C</strain>
    </source>
</reference>
<gene>
    <name evidence="8" type="primary">atpA</name>
    <name evidence="13" type="ORF">RHAB15C_0000473</name>
</gene>
<dbReference type="InterPro" id="IPR004100">
    <property type="entry name" value="ATPase_F1/V1/A1_a/bsu_N"/>
</dbReference>
<evidence type="ECO:0000313" key="14">
    <source>
        <dbReference type="Proteomes" id="UP000822862"/>
    </source>
</evidence>
<evidence type="ECO:0000259" key="12">
    <source>
        <dbReference type="Pfam" id="PF22919"/>
    </source>
</evidence>
<dbReference type="PANTHER" id="PTHR43607">
    <property type="entry name" value="V-TYPE PROTON ATPASE CATALYTIC SUBUNIT A"/>
    <property type="match status" value="1"/>
</dbReference>
<evidence type="ECO:0000256" key="4">
    <source>
        <dbReference type="ARBA" id="ARBA00022840"/>
    </source>
</evidence>
<dbReference type="RefSeq" id="WP_194845299.1">
    <property type="nucleotide sequence ID" value="NZ_CP075585.1"/>
</dbReference>
<feature type="domain" description="ATP synthase A/B type C-terminal" evidence="12">
    <location>
        <begin position="457"/>
        <end position="530"/>
    </location>
</feature>
<evidence type="ECO:0000256" key="2">
    <source>
        <dbReference type="ARBA" id="ARBA00022448"/>
    </source>
</evidence>
<evidence type="ECO:0000256" key="3">
    <source>
        <dbReference type="ARBA" id="ARBA00022741"/>
    </source>
</evidence>
<dbReference type="EMBL" id="CP075585">
    <property type="protein sequence ID" value="QZA58597.1"/>
    <property type="molecule type" value="Genomic_DNA"/>
</dbReference>
<evidence type="ECO:0000256" key="7">
    <source>
        <dbReference type="ARBA" id="ARBA00054855"/>
    </source>
</evidence>
<dbReference type="Pfam" id="PF22919">
    <property type="entry name" value="ATP-synt_VA_C"/>
    <property type="match status" value="1"/>
</dbReference>
<dbReference type="InterPro" id="IPR024034">
    <property type="entry name" value="ATPase_F1/V1_b/a_C"/>
</dbReference>
<dbReference type="InterPro" id="IPR020003">
    <property type="entry name" value="ATPase_a/bsu_AS"/>
</dbReference>
<dbReference type="Pfam" id="PF16886">
    <property type="entry name" value="ATP-synt_ab_Xtn"/>
    <property type="match status" value="1"/>
</dbReference>
<proteinExistence type="inferred from homology"/>
<dbReference type="InterPro" id="IPR023366">
    <property type="entry name" value="ATP_synth_asu-like_sf"/>
</dbReference>
<dbReference type="CDD" id="cd01134">
    <property type="entry name" value="V_A-ATPase_A"/>
    <property type="match status" value="1"/>
</dbReference>
<evidence type="ECO:0000259" key="11">
    <source>
        <dbReference type="Pfam" id="PF16886"/>
    </source>
</evidence>
<accession>A0ABX8Z3D6</accession>
<comment type="catalytic activity">
    <reaction evidence="8">
        <text>ATP + H2O + 4 H(+)(in) = ADP + phosphate + 5 H(+)(out)</text>
        <dbReference type="Rhea" id="RHEA:57720"/>
        <dbReference type="ChEBI" id="CHEBI:15377"/>
        <dbReference type="ChEBI" id="CHEBI:15378"/>
        <dbReference type="ChEBI" id="CHEBI:30616"/>
        <dbReference type="ChEBI" id="CHEBI:43474"/>
        <dbReference type="ChEBI" id="CHEBI:456216"/>
        <dbReference type="EC" id="7.1.2.2"/>
    </reaction>
</comment>
<dbReference type="Gene3D" id="2.40.50.100">
    <property type="match status" value="1"/>
</dbReference>
<evidence type="ECO:0000313" key="13">
    <source>
        <dbReference type="EMBL" id="QZA58597.1"/>
    </source>
</evidence>
<keyword evidence="3 8" id="KW-0547">Nucleotide-binding</keyword>
<evidence type="ECO:0000256" key="5">
    <source>
        <dbReference type="ARBA" id="ARBA00022967"/>
    </source>
</evidence>
<sequence>MNSTMKQEAVGLVKKVFGNLLHVEYQGNIQQGEVVMIQLDKKYPLKAEVIEIIGNAAKIQVFEDTRDISFGCPVKFSSHLLEAELGPGLLTSIFDGLQNPLEKVADAAGLFLNRGVYLPPLDRNRRWDFQPTVNIGDRVHRGDSLGFTMEGRFHHQIMVPFVYFDHYTIEWVIQAGAYTVDTVVARGVDDQGKEYAFTMSQKWPVKVPLFEGEKIKPSQMMSTGLRILDTQFPVLKGGTFCSPGPFGAGKTVMQHHLSKYSSVDIVVIVACGERAGEVVELLRTFPYMTDFHTNESLMSRTVVICNTSSMPVAAREASIYTGATIAEYYRQMGLNVLLLADSTSRWAQAMREMSGRLEEIPGEEAFPAYLASRIVAFYERSGVVALSQDRTGSLTIGGTVSPAGGNFEEPVTQATLTVVGAFHGLSRERSDARRYPAINPLISWSKYIEKVSVELQKIVPGWGNMVKTAARFLRDGDEIGKRMEVVGEEGVSMDDMLIFLKSELYEFCYLQQNAFDKEDAYCPLDRQIPLFILIDKIFNTSFSFSSHDDARSFFLDFQNELKNMNFMPFESDRYRQAFNRIEKKIQTAEEHKGTIQ</sequence>
<keyword evidence="8" id="KW-0066">ATP synthesis</keyword>
<dbReference type="SUPFAM" id="SSF52540">
    <property type="entry name" value="P-loop containing nucleoside triphosphate hydrolases"/>
    <property type="match status" value="1"/>
</dbReference>
<dbReference type="NCBIfam" id="NF003220">
    <property type="entry name" value="PRK04192.1"/>
    <property type="match status" value="1"/>
</dbReference>
<keyword evidence="14" id="KW-1185">Reference proteome</keyword>
<feature type="domain" description="ATPsynthase alpha/beta subunit barrel-sandwich" evidence="11">
    <location>
        <begin position="119"/>
        <end position="206"/>
    </location>
</feature>
<dbReference type="PROSITE" id="PS00152">
    <property type="entry name" value="ATPASE_ALPHA_BETA"/>
    <property type="match status" value="1"/>
</dbReference>
<evidence type="ECO:0000259" key="9">
    <source>
        <dbReference type="Pfam" id="PF00006"/>
    </source>
</evidence>
<evidence type="ECO:0000256" key="6">
    <source>
        <dbReference type="ARBA" id="ARBA00023065"/>
    </source>
</evidence>
<dbReference type="CDD" id="cd18111">
    <property type="entry name" value="ATP-synt_V_A-type_alpha_C"/>
    <property type="match status" value="1"/>
</dbReference>
<evidence type="ECO:0000256" key="8">
    <source>
        <dbReference type="HAMAP-Rule" id="MF_00309"/>
    </source>
</evidence>
<dbReference type="InterPro" id="IPR022878">
    <property type="entry name" value="V-ATPase_asu"/>
</dbReference>
<dbReference type="InterPro" id="IPR027417">
    <property type="entry name" value="P-loop_NTPase"/>
</dbReference>
<evidence type="ECO:0000259" key="10">
    <source>
        <dbReference type="Pfam" id="PF02874"/>
    </source>
</evidence>
<dbReference type="InterPro" id="IPR055190">
    <property type="entry name" value="ATP-synt_VA_C"/>
</dbReference>
<keyword evidence="6 8" id="KW-0406">Ion transport</keyword>
<dbReference type="Gene3D" id="3.40.50.300">
    <property type="entry name" value="P-loop containing nucleotide triphosphate hydrolases"/>
    <property type="match status" value="1"/>
</dbReference>
<evidence type="ECO:0000256" key="1">
    <source>
        <dbReference type="ARBA" id="ARBA00008936"/>
    </source>
</evidence>
<dbReference type="Proteomes" id="UP000822862">
    <property type="component" value="Chromosome"/>
</dbReference>
<dbReference type="HAMAP" id="MF_00309">
    <property type="entry name" value="ATP_synth_A_arch"/>
    <property type="match status" value="1"/>
</dbReference>
<protein>
    <recommendedName>
        <fullName evidence="8">V-type ATP synthase alpha chain</fullName>
        <ecNumber evidence="8">7.1.2.2</ecNumber>
    </recommendedName>
    <alternativeName>
        <fullName evidence="8">V-ATPase subunit A</fullName>
    </alternativeName>
</protein>
<feature type="domain" description="ATPase F1/V1/A1 complex alpha/beta subunit nucleotide-binding" evidence="9">
    <location>
        <begin position="224"/>
        <end position="445"/>
    </location>
</feature>
<keyword evidence="5 8" id="KW-1278">Translocase</keyword>
<dbReference type="Gene3D" id="2.40.30.20">
    <property type="match status" value="1"/>
</dbReference>
<dbReference type="InterPro" id="IPR000194">
    <property type="entry name" value="ATPase_F1/V1/A1_a/bsu_nucl-bd"/>
</dbReference>
<keyword evidence="8" id="KW-0375">Hydrogen ion transport</keyword>
<dbReference type="Gene3D" id="1.10.1140.10">
    <property type="entry name" value="Bovine Mitochondrial F1-atpase, Atp Synthase Beta Chain, Chain D, domain 3"/>
    <property type="match status" value="1"/>
</dbReference>
<dbReference type="Pfam" id="PF00006">
    <property type="entry name" value="ATP-synt_ab"/>
    <property type="match status" value="1"/>
</dbReference>
<comment type="function">
    <text evidence="7 8">Produces ATP from ADP in the presence of a proton gradient across the membrane. The V-type alpha chain is a catalytic subunit.</text>
</comment>
<keyword evidence="4 8" id="KW-0067">ATP-binding</keyword>
<feature type="binding site" evidence="8">
    <location>
        <begin position="244"/>
        <end position="251"/>
    </location>
    <ligand>
        <name>ATP</name>
        <dbReference type="ChEBI" id="CHEBI:30616"/>
    </ligand>
</feature>
<dbReference type="Pfam" id="PF02874">
    <property type="entry name" value="ATP-synt_ab_N"/>
    <property type="match status" value="1"/>
</dbReference>
<dbReference type="InterPro" id="IPR031686">
    <property type="entry name" value="ATP-synth_a_Xtn"/>
</dbReference>
<name>A0ABX8Z3D6_9BACT</name>